<feature type="region of interest" description="Disordered" evidence="5">
    <location>
        <begin position="51"/>
        <end position="70"/>
    </location>
</feature>
<accession>A0AAN9U6P9</accession>
<evidence type="ECO:0000256" key="5">
    <source>
        <dbReference type="SAM" id="MobiDB-lite"/>
    </source>
</evidence>
<proteinExistence type="inferred from homology"/>
<dbReference type="GO" id="GO:0005739">
    <property type="term" value="C:mitochondrion"/>
    <property type="evidence" value="ECO:0007669"/>
    <property type="project" value="UniProtKB-SubCell"/>
</dbReference>
<keyword evidence="8" id="KW-1185">Reference proteome</keyword>
<dbReference type="InterPro" id="IPR045853">
    <property type="entry name" value="Pep_chain_release_fac_I_sf"/>
</dbReference>
<evidence type="ECO:0000256" key="4">
    <source>
        <dbReference type="ARBA" id="ARBA00023128"/>
    </source>
</evidence>
<feature type="domain" description="Prokaryotic-type class I peptide chain release factors" evidence="6">
    <location>
        <begin position="69"/>
        <end position="160"/>
    </location>
</feature>
<comment type="similarity">
    <text evidence="2">Belongs to the prokaryotic/mitochondrial release factor family.</text>
</comment>
<gene>
    <name evidence="7" type="ORF">SLS53_005115</name>
</gene>
<evidence type="ECO:0000313" key="8">
    <source>
        <dbReference type="Proteomes" id="UP001320245"/>
    </source>
</evidence>
<reference evidence="7 8" key="1">
    <citation type="journal article" date="2023" name="PLoS ONE">
        <title>Cytospora paraplurivora sp. nov. isolated from orchards with fruit tree decline syndrome in Ontario, Canada.</title>
        <authorList>
            <person name="Ilyukhin E."/>
            <person name="Nguyen H.D.T."/>
            <person name="Castle A.J."/>
            <person name="Ellouze W."/>
        </authorList>
    </citation>
    <scope>NUCLEOTIDE SEQUENCE [LARGE SCALE GENOMIC DNA]</scope>
    <source>
        <strain evidence="7 8">FDS-564</strain>
    </source>
</reference>
<comment type="caution">
    <text evidence="7">The sequence shown here is derived from an EMBL/GenBank/DDBJ whole genome shotgun (WGS) entry which is preliminary data.</text>
</comment>
<dbReference type="FunFam" id="3.30.160.20:FF:000065">
    <property type="entry name" value="Peptidyl-tRNA hydrolase domain protein"/>
    <property type="match status" value="1"/>
</dbReference>
<keyword evidence="4" id="KW-0496">Mitochondrion</keyword>
<name>A0AAN9U6P9_9PEZI</name>
<dbReference type="GO" id="GO:0003747">
    <property type="term" value="F:translation release factor activity"/>
    <property type="evidence" value="ECO:0007669"/>
    <property type="project" value="InterPro"/>
</dbReference>
<organism evidence="7 8">
    <name type="scientific">Cytospora paraplurivora</name>
    <dbReference type="NCBI Taxonomy" id="2898453"/>
    <lineage>
        <taxon>Eukaryota</taxon>
        <taxon>Fungi</taxon>
        <taxon>Dikarya</taxon>
        <taxon>Ascomycota</taxon>
        <taxon>Pezizomycotina</taxon>
        <taxon>Sordariomycetes</taxon>
        <taxon>Sordariomycetidae</taxon>
        <taxon>Diaporthales</taxon>
        <taxon>Cytosporaceae</taxon>
        <taxon>Cytospora</taxon>
    </lineage>
</organism>
<feature type="compositionally biased region" description="Acidic residues" evidence="5">
    <location>
        <begin position="167"/>
        <end position="188"/>
    </location>
</feature>
<evidence type="ECO:0000256" key="3">
    <source>
        <dbReference type="ARBA" id="ARBA00022946"/>
    </source>
</evidence>
<evidence type="ECO:0000313" key="7">
    <source>
        <dbReference type="EMBL" id="KAK7741050.1"/>
    </source>
</evidence>
<dbReference type="PANTHER" id="PTHR46203:SF1">
    <property type="entry name" value="MITOCHONDRIAL TRANSLATION RELEASE FACTOR IN RESCUE"/>
    <property type="match status" value="1"/>
</dbReference>
<feature type="compositionally biased region" description="Basic residues" evidence="5">
    <location>
        <begin position="149"/>
        <end position="164"/>
    </location>
</feature>
<dbReference type="InterPro" id="IPR052405">
    <property type="entry name" value="Mito_Transl_Release_Factor"/>
</dbReference>
<dbReference type="Proteomes" id="UP001320245">
    <property type="component" value="Unassembled WGS sequence"/>
</dbReference>
<evidence type="ECO:0000256" key="2">
    <source>
        <dbReference type="ARBA" id="ARBA00010835"/>
    </source>
</evidence>
<sequence length="207" mass="21944">MRPATIQSLTRCGHGLLKRTAPAGAVGGGGGSGLAVTTTTITTTTSPFTTTATALSKATRLPPRPKPPPEEDITEAYLKGSGPGGQKINKTNSAVQLKHIPTGIVVKCQDTRSREQNRKLAREHLAEKIDDLLNGENSRSAIVARIKARKKASAVKKSRRKHRGLGGEEDGDGADEAGEDGVVEEEEAGERPEQAVKVIKIQEIRKG</sequence>
<dbReference type="GO" id="GO:0032543">
    <property type="term" value="P:mitochondrial translation"/>
    <property type="evidence" value="ECO:0007669"/>
    <property type="project" value="UniProtKB-ARBA"/>
</dbReference>
<dbReference type="Gene3D" id="3.30.160.20">
    <property type="match status" value="1"/>
</dbReference>
<comment type="subcellular location">
    <subcellularLocation>
        <location evidence="1">Mitochondrion</location>
    </subcellularLocation>
</comment>
<evidence type="ECO:0000256" key="1">
    <source>
        <dbReference type="ARBA" id="ARBA00004173"/>
    </source>
</evidence>
<dbReference type="PANTHER" id="PTHR46203">
    <property type="entry name" value="PROBABLE PEPTIDE CHAIN RELEASE FACTOR C12ORF65"/>
    <property type="match status" value="1"/>
</dbReference>
<dbReference type="Pfam" id="PF00472">
    <property type="entry name" value="RF-1"/>
    <property type="match status" value="1"/>
</dbReference>
<dbReference type="InterPro" id="IPR000352">
    <property type="entry name" value="Pep_chain_release_fac_I"/>
</dbReference>
<dbReference type="SUPFAM" id="SSF75620">
    <property type="entry name" value="Release factor"/>
    <property type="match status" value="1"/>
</dbReference>
<dbReference type="AlphaFoldDB" id="A0AAN9U6P9"/>
<dbReference type="EMBL" id="JAJSPL020000018">
    <property type="protein sequence ID" value="KAK7741050.1"/>
    <property type="molecule type" value="Genomic_DNA"/>
</dbReference>
<feature type="region of interest" description="Disordered" evidence="5">
    <location>
        <begin position="149"/>
        <end position="195"/>
    </location>
</feature>
<protein>
    <recommendedName>
        <fullName evidence="6">Prokaryotic-type class I peptide chain release factors domain-containing protein</fullName>
    </recommendedName>
</protein>
<keyword evidence="3" id="KW-0809">Transit peptide</keyword>
<evidence type="ECO:0000259" key="6">
    <source>
        <dbReference type="Pfam" id="PF00472"/>
    </source>
</evidence>